<accession>A0A7W8MGB4</accession>
<dbReference type="FunFam" id="3.40.50.300:FF:000213">
    <property type="entry name" value="ATP-dependent protease ATPase subunit HslU"/>
    <property type="match status" value="1"/>
</dbReference>
<feature type="domain" description="Clp ATPase C-terminal" evidence="9">
    <location>
        <begin position="325"/>
        <end position="419"/>
    </location>
</feature>
<evidence type="ECO:0000256" key="6">
    <source>
        <dbReference type="ARBA" id="ARBA00023186"/>
    </source>
</evidence>
<dbReference type="SUPFAM" id="SSF52540">
    <property type="entry name" value="P-loop containing nucleoside triphosphate hydrolases"/>
    <property type="match status" value="1"/>
</dbReference>
<feature type="binding site" evidence="7">
    <location>
        <position position="18"/>
    </location>
    <ligand>
        <name>ATP</name>
        <dbReference type="ChEBI" id="CHEBI:30616"/>
    </ligand>
</feature>
<gene>
    <name evidence="7" type="primary">hslU</name>
    <name evidence="10" type="ORF">HNQ67_001264</name>
</gene>
<dbReference type="InterPro" id="IPR027417">
    <property type="entry name" value="P-loop_NTPase"/>
</dbReference>
<feature type="binding site" evidence="7">
    <location>
        <position position="246"/>
    </location>
    <ligand>
        <name>ATP</name>
        <dbReference type="ChEBI" id="CHEBI:30616"/>
    </ligand>
</feature>
<dbReference type="NCBIfam" id="TIGR00390">
    <property type="entry name" value="hslU"/>
    <property type="match status" value="1"/>
</dbReference>
<dbReference type="Pfam" id="PF00004">
    <property type="entry name" value="AAA"/>
    <property type="match status" value="1"/>
</dbReference>
<dbReference type="SMART" id="SM00382">
    <property type="entry name" value="AAA"/>
    <property type="match status" value="1"/>
</dbReference>
<dbReference type="InterPro" id="IPR003593">
    <property type="entry name" value="AAA+_ATPase"/>
</dbReference>
<keyword evidence="10" id="KW-0645">Protease</keyword>
<dbReference type="NCBIfam" id="NF003544">
    <property type="entry name" value="PRK05201.1"/>
    <property type="match status" value="1"/>
</dbReference>
<evidence type="ECO:0000256" key="7">
    <source>
        <dbReference type="HAMAP-Rule" id="MF_00249"/>
    </source>
</evidence>
<dbReference type="SMART" id="SM01086">
    <property type="entry name" value="ClpB_D2-small"/>
    <property type="match status" value="1"/>
</dbReference>
<dbReference type="InterPro" id="IPR004491">
    <property type="entry name" value="HslU"/>
</dbReference>
<dbReference type="RefSeq" id="WP_183253476.1">
    <property type="nucleotide sequence ID" value="NZ_BAAAFF010000005.1"/>
</dbReference>
<feature type="binding site" evidence="7">
    <location>
        <begin position="60"/>
        <end position="65"/>
    </location>
    <ligand>
        <name>ATP</name>
        <dbReference type="ChEBI" id="CHEBI:30616"/>
    </ligand>
</feature>
<keyword evidence="3 7" id="KW-0963">Cytoplasm</keyword>
<keyword evidence="5 7" id="KW-0067">ATP-binding</keyword>
<dbReference type="GO" id="GO:0036402">
    <property type="term" value="F:proteasome-activating activity"/>
    <property type="evidence" value="ECO:0007669"/>
    <property type="project" value="UniProtKB-UniRule"/>
</dbReference>
<dbReference type="AlphaFoldDB" id="A0A7W8MGB4"/>
<name>A0A7W8MGB4_9CAUL</name>
<dbReference type="InterPro" id="IPR003959">
    <property type="entry name" value="ATPase_AAA_core"/>
</dbReference>
<keyword evidence="11" id="KW-1185">Reference proteome</keyword>
<dbReference type="Gene3D" id="1.10.8.60">
    <property type="match status" value="1"/>
</dbReference>
<feature type="binding site" evidence="7">
    <location>
        <position position="311"/>
    </location>
    <ligand>
        <name>ATP</name>
        <dbReference type="ChEBI" id="CHEBI:30616"/>
    </ligand>
</feature>
<comment type="caution">
    <text evidence="10">The sequence shown here is derived from an EMBL/GenBank/DDBJ whole genome shotgun (WGS) entry which is preliminary data.</text>
</comment>
<keyword evidence="10" id="KW-0378">Hydrolase</keyword>
<feature type="domain" description="AAA+ ATPase" evidence="8">
    <location>
        <begin position="49"/>
        <end position="322"/>
    </location>
</feature>
<evidence type="ECO:0000256" key="2">
    <source>
        <dbReference type="ARBA" id="ARBA00009771"/>
    </source>
</evidence>
<dbReference type="PANTHER" id="PTHR48102:SF3">
    <property type="entry name" value="ATP-DEPENDENT PROTEASE ATPASE SUBUNIT HSLU"/>
    <property type="match status" value="1"/>
</dbReference>
<dbReference type="InterPro" id="IPR050052">
    <property type="entry name" value="ATP-dep_Clp_protease_ClpX"/>
</dbReference>
<evidence type="ECO:0000256" key="5">
    <source>
        <dbReference type="ARBA" id="ARBA00022840"/>
    </source>
</evidence>
<evidence type="ECO:0000256" key="3">
    <source>
        <dbReference type="ARBA" id="ARBA00022490"/>
    </source>
</evidence>
<dbReference type="InterPro" id="IPR019489">
    <property type="entry name" value="Clp_ATPase_C"/>
</dbReference>
<dbReference type="Gene3D" id="1.10.8.10">
    <property type="entry name" value="DNA helicase RuvA subunit, C-terminal domain"/>
    <property type="match status" value="2"/>
</dbReference>
<dbReference type="GO" id="GO:0043335">
    <property type="term" value="P:protein unfolding"/>
    <property type="evidence" value="ECO:0007669"/>
    <property type="project" value="UniProtKB-UniRule"/>
</dbReference>
<organism evidence="10 11">
    <name type="scientific">Brevundimonas basaltis</name>
    <dbReference type="NCBI Taxonomy" id="472166"/>
    <lineage>
        <taxon>Bacteria</taxon>
        <taxon>Pseudomonadati</taxon>
        <taxon>Pseudomonadota</taxon>
        <taxon>Alphaproteobacteria</taxon>
        <taxon>Caulobacterales</taxon>
        <taxon>Caulobacteraceae</taxon>
        <taxon>Brevundimonas</taxon>
    </lineage>
</organism>
<evidence type="ECO:0000259" key="8">
    <source>
        <dbReference type="SMART" id="SM00382"/>
    </source>
</evidence>
<dbReference type="Proteomes" id="UP000566663">
    <property type="component" value="Unassembled WGS sequence"/>
</dbReference>
<evidence type="ECO:0000256" key="4">
    <source>
        <dbReference type="ARBA" id="ARBA00022741"/>
    </source>
</evidence>
<dbReference type="GO" id="GO:0005524">
    <property type="term" value="F:ATP binding"/>
    <property type="evidence" value="ECO:0007669"/>
    <property type="project" value="UniProtKB-UniRule"/>
</dbReference>
<dbReference type="FunFam" id="3.40.50.300:FF:000220">
    <property type="entry name" value="ATP-dependent protease ATPase subunit HslU"/>
    <property type="match status" value="1"/>
</dbReference>
<proteinExistence type="inferred from homology"/>
<feature type="binding site" evidence="7">
    <location>
        <position position="383"/>
    </location>
    <ligand>
        <name>ATP</name>
        <dbReference type="ChEBI" id="CHEBI:30616"/>
    </ligand>
</feature>
<dbReference type="Pfam" id="PF10431">
    <property type="entry name" value="ClpB_D2-small"/>
    <property type="match status" value="1"/>
</dbReference>
<dbReference type="GO" id="GO:0009376">
    <property type="term" value="C:HslUV protease complex"/>
    <property type="evidence" value="ECO:0007669"/>
    <property type="project" value="UniProtKB-UniRule"/>
</dbReference>
<keyword evidence="6 7" id="KW-0143">Chaperone</keyword>
<protein>
    <recommendedName>
        <fullName evidence="7">ATP-dependent protease ATPase subunit HslU</fullName>
    </recommendedName>
    <alternativeName>
        <fullName evidence="7">Unfoldase HslU</fullName>
    </alternativeName>
</protein>
<dbReference type="CDD" id="cd19498">
    <property type="entry name" value="RecA-like_HslU"/>
    <property type="match status" value="1"/>
</dbReference>
<dbReference type="EMBL" id="JACHFZ010000002">
    <property type="protein sequence ID" value="MBB5291750.1"/>
    <property type="molecule type" value="Genomic_DNA"/>
</dbReference>
<evidence type="ECO:0000259" key="9">
    <source>
        <dbReference type="SMART" id="SM01086"/>
    </source>
</evidence>
<dbReference type="Pfam" id="PF07724">
    <property type="entry name" value="AAA_2"/>
    <property type="match status" value="1"/>
</dbReference>
<evidence type="ECO:0000256" key="1">
    <source>
        <dbReference type="ARBA" id="ARBA00004496"/>
    </source>
</evidence>
<comment type="similarity">
    <text evidence="2 7">Belongs to the ClpX chaperone family. HslU subfamily.</text>
</comment>
<dbReference type="PANTHER" id="PTHR48102">
    <property type="entry name" value="ATP-DEPENDENT CLP PROTEASE ATP-BINDING SUBUNIT CLPX-LIKE, MITOCHONDRIAL-RELATED"/>
    <property type="match status" value="1"/>
</dbReference>
<comment type="function">
    <text evidence="7">ATPase subunit of a proteasome-like degradation complex; this subunit has chaperone activity. The binding of ATP and its subsequent hydrolysis by HslU are essential for unfolding of protein substrates subsequently hydrolyzed by HslV. HslU recognizes the N-terminal part of its protein substrates and unfolds these before they are guided to HslV for hydrolysis.</text>
</comment>
<reference evidence="10 11" key="1">
    <citation type="submission" date="2020-08" db="EMBL/GenBank/DDBJ databases">
        <title>Genomic Encyclopedia of Type Strains, Phase IV (KMG-IV): sequencing the most valuable type-strain genomes for metagenomic binning, comparative biology and taxonomic classification.</title>
        <authorList>
            <person name="Goeker M."/>
        </authorList>
    </citation>
    <scope>NUCLEOTIDE SEQUENCE [LARGE SCALE GENOMIC DNA]</scope>
    <source>
        <strain evidence="10 11">DSM 25335</strain>
    </source>
</reference>
<evidence type="ECO:0000313" key="11">
    <source>
        <dbReference type="Proteomes" id="UP000566663"/>
    </source>
</evidence>
<dbReference type="Gene3D" id="3.40.50.300">
    <property type="entry name" value="P-loop containing nucleotide triphosphate hydrolases"/>
    <property type="match status" value="2"/>
</dbReference>
<sequence length="433" mass="47003">MTDLSPREIVSELDRFIVGQDDAKRAVAVALRNRWRRKRVPEDLRDEVTPKNILMIGPTGVGKTEIARRLARLAGAPFLKVEATKFTEVGYVGRDVDQIMRDLVESALVMVRDKRRTGVKAKAEAAAEERILDALVGPGSQPATRDSFRKKLRAGELDDKEVELQLADTASPMQGMDLPGGGGIGMINLSEMLGKLGGGRTKAVKLPVRDAVGPLVTEESDKLLDQDSLTREAVLLAENEGIVFLDEIDKVAARQGASGADVSREGVQRDLLPLIEGTTVSTKYGPAKTDHVLFIASGAFHVAKPSDLLPELQGRLPIRVELKALTRDDFVRILTEPEANLIRQNQALLATEDVTLSFTDDAIGALADAAVAANSTVENIGARRLQTVLERVLEETSFRASDLTGQTVAFDGDQVRDKVADLARDADLSRFIL</sequence>
<dbReference type="GO" id="GO:0016887">
    <property type="term" value="F:ATP hydrolysis activity"/>
    <property type="evidence" value="ECO:0007669"/>
    <property type="project" value="InterPro"/>
</dbReference>
<evidence type="ECO:0000313" key="10">
    <source>
        <dbReference type="EMBL" id="MBB5291750.1"/>
    </source>
</evidence>
<comment type="subcellular location">
    <subcellularLocation>
        <location evidence="1 7">Cytoplasm</location>
    </subcellularLocation>
</comment>
<dbReference type="GO" id="GO:0008233">
    <property type="term" value="F:peptidase activity"/>
    <property type="evidence" value="ECO:0007669"/>
    <property type="project" value="UniProtKB-KW"/>
</dbReference>
<dbReference type="HAMAP" id="MF_00249">
    <property type="entry name" value="HslU"/>
    <property type="match status" value="1"/>
</dbReference>
<comment type="subunit">
    <text evidence="7">A double ring-shaped homohexamer of HslV is capped on each side by a ring-shaped HslU homohexamer. The assembly of the HslU/HslV complex is dependent on binding of ATP.</text>
</comment>
<keyword evidence="4 7" id="KW-0547">Nucleotide-binding</keyword>